<dbReference type="EMBL" id="KJ489398">
    <property type="protein sequence ID" value="AHZ09984.1"/>
    <property type="molecule type" value="Genomic_DNA"/>
</dbReference>
<dbReference type="RefSeq" id="YP_009035781.1">
    <property type="nucleotide sequence ID" value="NC_024207.1"/>
</dbReference>
<organism evidence="1 2">
    <name type="scientific">Bacillus phage Evoli</name>
    <dbReference type="NCBI Taxonomy" id="1486658"/>
    <lineage>
        <taxon>Viruses</taxon>
        <taxon>Duplodnaviria</taxon>
        <taxon>Heunggongvirae</taxon>
        <taxon>Uroviricota</taxon>
        <taxon>Caudoviricetes</taxon>
        <taxon>Herelleviridae</taxon>
        <taxon>Bastillevirinae</taxon>
        <taxon>Bastillevirus</taxon>
        <taxon>Bastillevirus evoli</taxon>
    </lineage>
</organism>
<dbReference type="GeneID" id="19525601"/>
<accession>A0A024B029</accession>
<protein>
    <submittedName>
        <fullName evidence="1">Uncharacterized protein</fullName>
    </submittedName>
</protein>
<name>A0A024B029_9CAUD</name>
<dbReference type="Proteomes" id="UP000026901">
    <property type="component" value="Segment"/>
</dbReference>
<dbReference type="KEGG" id="vg:19525601"/>
<keyword evidence="2" id="KW-1185">Reference proteome</keyword>
<proteinExistence type="predicted"/>
<sequence length="96" mass="10995">MEVITRGSENLDEKKSLVVIGTRNTYIVVKENDGYKRPFRALVIPSKREENPFLCKVANADLQIVLDYIKTTFNEVELRLVDTVDFSLVERGASFK</sequence>
<evidence type="ECO:0000313" key="2">
    <source>
        <dbReference type="Proteomes" id="UP000026901"/>
    </source>
</evidence>
<reference evidence="2" key="1">
    <citation type="submission" date="2014-09" db="EMBL/GenBank/DDBJ databases">
        <authorList>
            <person name="Sauder A.B."/>
            <person name="McKenzie Q.R."/>
            <person name="Temple L.M."/>
            <person name="Alexis B.K."/>
            <person name="Al-Atrache Z."/>
            <person name="Lewis L.O."/>
            <person name="Loesser-Casey K.E."/>
            <person name="Mitchell K.J."/>
        </authorList>
    </citation>
    <scope>NUCLEOTIDE SEQUENCE [LARGE SCALE GENOMIC DNA]</scope>
</reference>
<evidence type="ECO:0000313" key="1">
    <source>
        <dbReference type="EMBL" id="AHZ09984.1"/>
    </source>
</evidence>